<evidence type="ECO:0000256" key="1">
    <source>
        <dbReference type="SAM" id="Phobius"/>
    </source>
</evidence>
<keyword evidence="1" id="KW-1133">Transmembrane helix</keyword>
<evidence type="ECO:0000313" key="2">
    <source>
        <dbReference type="EMBL" id="KAK5618841.1"/>
    </source>
</evidence>
<evidence type="ECO:0000313" key="3">
    <source>
        <dbReference type="Proteomes" id="UP001311232"/>
    </source>
</evidence>
<dbReference type="Proteomes" id="UP001311232">
    <property type="component" value="Unassembled WGS sequence"/>
</dbReference>
<keyword evidence="1" id="KW-0812">Transmembrane</keyword>
<comment type="caution">
    <text evidence="2">The sequence shown here is derived from an EMBL/GenBank/DDBJ whole genome shotgun (WGS) entry which is preliminary data.</text>
</comment>
<name>A0AAV9SC03_9TELE</name>
<gene>
    <name evidence="2" type="ORF">CRENBAI_009981</name>
</gene>
<sequence>MIVDTKSELRMHVDGGRATECYSLEVCLINYSWWLRRFVSIWECLGVGDYHTPGVEWAQAAIVPIWLCSIGGYNLTGTNCALRDTSLVVSWWEALEEEEHLKGPPQDRSRASARRRLRRVRGRVLTGVFLGFIRWGWSGIG</sequence>
<keyword evidence="1" id="KW-0472">Membrane</keyword>
<protein>
    <submittedName>
        <fullName evidence="2">Uncharacterized protein</fullName>
    </submittedName>
</protein>
<keyword evidence="3" id="KW-1185">Reference proteome</keyword>
<proteinExistence type="predicted"/>
<feature type="transmembrane region" description="Helical" evidence="1">
    <location>
        <begin position="120"/>
        <end position="137"/>
    </location>
</feature>
<dbReference type="EMBL" id="JAHHUM010000597">
    <property type="protein sequence ID" value="KAK5618841.1"/>
    <property type="molecule type" value="Genomic_DNA"/>
</dbReference>
<reference evidence="2 3" key="1">
    <citation type="submission" date="2021-06" db="EMBL/GenBank/DDBJ databases">
        <authorList>
            <person name="Palmer J.M."/>
        </authorList>
    </citation>
    <scope>NUCLEOTIDE SEQUENCE [LARGE SCALE GENOMIC DNA]</scope>
    <source>
        <strain evidence="2 3">MEX-2019</strain>
        <tissue evidence="2">Muscle</tissue>
    </source>
</reference>
<accession>A0AAV9SC03</accession>
<dbReference type="AlphaFoldDB" id="A0AAV9SC03"/>
<organism evidence="2 3">
    <name type="scientific">Crenichthys baileyi</name>
    <name type="common">White River springfish</name>
    <dbReference type="NCBI Taxonomy" id="28760"/>
    <lineage>
        <taxon>Eukaryota</taxon>
        <taxon>Metazoa</taxon>
        <taxon>Chordata</taxon>
        <taxon>Craniata</taxon>
        <taxon>Vertebrata</taxon>
        <taxon>Euteleostomi</taxon>
        <taxon>Actinopterygii</taxon>
        <taxon>Neopterygii</taxon>
        <taxon>Teleostei</taxon>
        <taxon>Neoteleostei</taxon>
        <taxon>Acanthomorphata</taxon>
        <taxon>Ovalentaria</taxon>
        <taxon>Atherinomorphae</taxon>
        <taxon>Cyprinodontiformes</taxon>
        <taxon>Goodeidae</taxon>
        <taxon>Crenichthys</taxon>
    </lineage>
</organism>